<dbReference type="GO" id="GO:0043565">
    <property type="term" value="F:sequence-specific DNA binding"/>
    <property type="evidence" value="ECO:0007669"/>
    <property type="project" value="TreeGrafter"/>
</dbReference>
<evidence type="ECO:0000256" key="4">
    <source>
        <dbReference type="ARBA" id="ARBA00022833"/>
    </source>
</evidence>
<dbReference type="GeneID" id="59351196"/>
<dbReference type="PANTHER" id="PTHR24408">
    <property type="entry name" value="ZINC FINGER PROTEIN"/>
    <property type="match status" value="1"/>
</dbReference>
<protein>
    <recommendedName>
        <fullName evidence="7">C2H2-type domain-containing protein</fullName>
    </recommendedName>
</protein>
<gene>
    <name evidence="8" type="ORF">MIND_01217500</name>
</gene>
<comment type="caution">
    <text evidence="8">The sequence shown here is derived from an EMBL/GenBank/DDBJ whole genome shotgun (WGS) entry which is preliminary data.</text>
</comment>
<evidence type="ECO:0000256" key="2">
    <source>
        <dbReference type="ARBA" id="ARBA00022737"/>
    </source>
</evidence>
<dbReference type="EMBL" id="JACAZF010000012">
    <property type="protein sequence ID" value="KAF7291921.1"/>
    <property type="molecule type" value="Genomic_DNA"/>
</dbReference>
<evidence type="ECO:0000256" key="1">
    <source>
        <dbReference type="ARBA" id="ARBA00022723"/>
    </source>
</evidence>
<keyword evidence="3 5" id="KW-0863">Zinc-finger</keyword>
<dbReference type="InterPro" id="IPR013087">
    <property type="entry name" value="Znf_C2H2_type"/>
</dbReference>
<dbReference type="PROSITE" id="PS50157">
    <property type="entry name" value="ZINC_FINGER_C2H2_2"/>
    <property type="match status" value="2"/>
</dbReference>
<feature type="domain" description="C2H2-type" evidence="7">
    <location>
        <begin position="73"/>
        <end position="104"/>
    </location>
</feature>
<dbReference type="Proteomes" id="UP000636479">
    <property type="component" value="Unassembled WGS sequence"/>
</dbReference>
<dbReference type="Gene3D" id="3.30.160.60">
    <property type="entry name" value="Classic Zinc Finger"/>
    <property type="match status" value="3"/>
</dbReference>
<keyword evidence="9" id="KW-1185">Reference proteome</keyword>
<keyword evidence="4" id="KW-0862">Zinc</keyword>
<proteinExistence type="predicted"/>
<evidence type="ECO:0000259" key="7">
    <source>
        <dbReference type="PROSITE" id="PS50157"/>
    </source>
</evidence>
<feature type="compositionally biased region" description="Polar residues" evidence="6">
    <location>
        <begin position="1"/>
        <end position="12"/>
    </location>
</feature>
<dbReference type="RefSeq" id="XP_037214648.1">
    <property type="nucleotide sequence ID" value="XM_037368680.1"/>
</dbReference>
<feature type="region of interest" description="Disordered" evidence="6">
    <location>
        <begin position="130"/>
        <end position="156"/>
    </location>
</feature>
<feature type="compositionally biased region" description="Basic residues" evidence="6">
    <location>
        <begin position="137"/>
        <end position="147"/>
    </location>
</feature>
<dbReference type="GO" id="GO:0005634">
    <property type="term" value="C:nucleus"/>
    <property type="evidence" value="ECO:0007669"/>
    <property type="project" value="TreeGrafter"/>
</dbReference>
<dbReference type="SUPFAM" id="SSF57667">
    <property type="entry name" value="beta-beta-alpha zinc fingers"/>
    <property type="match status" value="1"/>
</dbReference>
<evidence type="ECO:0000256" key="6">
    <source>
        <dbReference type="SAM" id="MobiDB-lite"/>
    </source>
</evidence>
<name>A0A8H6S385_9AGAR</name>
<dbReference type="GO" id="GO:0008270">
    <property type="term" value="F:zinc ion binding"/>
    <property type="evidence" value="ECO:0007669"/>
    <property type="project" value="UniProtKB-KW"/>
</dbReference>
<dbReference type="SMART" id="SM00355">
    <property type="entry name" value="ZnF_C2H2"/>
    <property type="match status" value="3"/>
</dbReference>
<dbReference type="GO" id="GO:0000981">
    <property type="term" value="F:DNA-binding transcription factor activity, RNA polymerase II-specific"/>
    <property type="evidence" value="ECO:0007669"/>
    <property type="project" value="TreeGrafter"/>
</dbReference>
<sequence length="307" mass="33940">MPRAAQTSTSVAKGNKPYQAASERKVIGRLPPNPPRTLRCSHPGCPWSFDKKTDLTRHIILHRSKEEREARKISCPYASAGCTFKTLQSSNLKTHLNTHTGAKPFKCSFCPYAAGDRSCVYKHEAKYHKSSNETQKSRKAYKPRSRRSPSLSSSDSSLDYAFHSISLSPSSSCTSESESSSPSSCGSPISLTDASMPAFDSTWNWDPSFEAALLQLEPWECPPPMDTSYNWVPPSIYPANETQFGLPMPATSYPATQQTQPAFATLMQSNDLFFDSTFYPVAESETLLPDTPIFTGEWQDVSFVSGC</sequence>
<feature type="region of interest" description="Disordered" evidence="6">
    <location>
        <begin position="1"/>
        <end position="23"/>
    </location>
</feature>
<feature type="domain" description="C2H2-type" evidence="7">
    <location>
        <begin position="38"/>
        <end position="67"/>
    </location>
</feature>
<dbReference type="OrthoDB" id="654211at2759"/>
<dbReference type="InterPro" id="IPR036236">
    <property type="entry name" value="Znf_C2H2_sf"/>
</dbReference>
<evidence type="ECO:0000256" key="5">
    <source>
        <dbReference type="PROSITE-ProRule" id="PRU00042"/>
    </source>
</evidence>
<dbReference type="PROSITE" id="PS00028">
    <property type="entry name" value="ZINC_FINGER_C2H2_1"/>
    <property type="match status" value="1"/>
</dbReference>
<evidence type="ECO:0000313" key="8">
    <source>
        <dbReference type="EMBL" id="KAF7291921.1"/>
    </source>
</evidence>
<accession>A0A8H6S385</accession>
<dbReference type="AlphaFoldDB" id="A0A8H6S385"/>
<keyword evidence="1" id="KW-0479">Metal-binding</keyword>
<reference evidence="8" key="1">
    <citation type="submission" date="2020-05" db="EMBL/GenBank/DDBJ databases">
        <title>Mycena genomes resolve the evolution of fungal bioluminescence.</title>
        <authorList>
            <person name="Tsai I.J."/>
        </authorList>
    </citation>
    <scope>NUCLEOTIDE SEQUENCE</scope>
    <source>
        <strain evidence="8">171206Taipei</strain>
    </source>
</reference>
<evidence type="ECO:0000256" key="3">
    <source>
        <dbReference type="ARBA" id="ARBA00022771"/>
    </source>
</evidence>
<keyword evidence="2" id="KW-0677">Repeat</keyword>
<dbReference type="PANTHER" id="PTHR24408:SF58">
    <property type="entry name" value="TRANSCRIPTION FACTOR (TFIIIA), PUTATIVE (AFU_ORTHOLOGUE AFUA_1G05150)-RELATED"/>
    <property type="match status" value="1"/>
</dbReference>
<organism evidence="8 9">
    <name type="scientific">Mycena indigotica</name>
    <dbReference type="NCBI Taxonomy" id="2126181"/>
    <lineage>
        <taxon>Eukaryota</taxon>
        <taxon>Fungi</taxon>
        <taxon>Dikarya</taxon>
        <taxon>Basidiomycota</taxon>
        <taxon>Agaricomycotina</taxon>
        <taxon>Agaricomycetes</taxon>
        <taxon>Agaricomycetidae</taxon>
        <taxon>Agaricales</taxon>
        <taxon>Marasmiineae</taxon>
        <taxon>Mycenaceae</taxon>
        <taxon>Mycena</taxon>
    </lineage>
</organism>
<evidence type="ECO:0000313" key="9">
    <source>
        <dbReference type="Proteomes" id="UP000636479"/>
    </source>
</evidence>